<name>A0ABQ8FIZ8_9FUNG</name>
<dbReference type="EMBL" id="JAFCIX010000079">
    <property type="protein sequence ID" value="KAH6599057.1"/>
    <property type="molecule type" value="Genomic_DNA"/>
</dbReference>
<dbReference type="Proteomes" id="UP001648503">
    <property type="component" value="Unassembled WGS sequence"/>
</dbReference>
<protein>
    <recommendedName>
        <fullName evidence="3">N-acetyltransferase domain-containing protein</fullName>
    </recommendedName>
</protein>
<evidence type="ECO:0000313" key="2">
    <source>
        <dbReference type="Proteomes" id="UP001648503"/>
    </source>
</evidence>
<dbReference type="Gene3D" id="3.40.630.30">
    <property type="match status" value="1"/>
</dbReference>
<evidence type="ECO:0000313" key="1">
    <source>
        <dbReference type="EMBL" id="KAH6599057.1"/>
    </source>
</evidence>
<reference evidence="1 2" key="1">
    <citation type="submission" date="2021-02" db="EMBL/GenBank/DDBJ databases">
        <title>Variation within the Batrachochytrium salamandrivorans European outbreak.</title>
        <authorList>
            <person name="Kelly M."/>
            <person name="Pasmans F."/>
            <person name="Shea T.P."/>
            <person name="Munoz J.F."/>
            <person name="Carranza S."/>
            <person name="Cuomo C.A."/>
            <person name="Martel A."/>
        </authorList>
    </citation>
    <scope>NUCLEOTIDE SEQUENCE [LARGE SCALE GENOMIC DNA]</scope>
    <source>
        <strain evidence="1 2">AMFP18/2</strain>
    </source>
</reference>
<proteinExistence type="predicted"/>
<accession>A0ABQ8FIZ8</accession>
<keyword evidence="2" id="KW-1185">Reference proteome</keyword>
<gene>
    <name evidence="1" type="ORF">BASA50_003266</name>
</gene>
<comment type="caution">
    <text evidence="1">The sequence shown here is derived from an EMBL/GenBank/DDBJ whole genome shotgun (WGS) entry which is preliminary data.</text>
</comment>
<organism evidence="1 2">
    <name type="scientific">Batrachochytrium salamandrivorans</name>
    <dbReference type="NCBI Taxonomy" id="1357716"/>
    <lineage>
        <taxon>Eukaryota</taxon>
        <taxon>Fungi</taxon>
        <taxon>Fungi incertae sedis</taxon>
        <taxon>Chytridiomycota</taxon>
        <taxon>Chytridiomycota incertae sedis</taxon>
        <taxon>Chytridiomycetes</taxon>
        <taxon>Rhizophydiales</taxon>
        <taxon>Rhizophydiales incertae sedis</taxon>
        <taxon>Batrachochytrium</taxon>
    </lineage>
</organism>
<sequence length="362" mass="39391">MLASSLHVLRCTAPLYDEAAHLIRMLLATPDMPIALPLIGHMLHSICSTDPSSDSSSNPSSDPSSDPVDDLYVLYSGCAKPADASLLTLEETQVVLIAMAGEDHKGNSDTGFSAVFAVRTRNEQLRQVAVQLLLQSVKTMMHSKAKGDQGLTLSACPMSCLPFVDTMATYNWLGGIYHLFMANAPTARYNVAIGSSWVDEVTGETFVIDRLQASDIPSVMAEVTVNYSRHYVDLIGLSYPCSEMNCVIRAFPPGVDPTLSSRLVGKPVSWAMTHDDLQLGVLATVDAYRNRKLAARCVEVVSRLQMTFLRSRFGDLLCDGFPVIYGFVKNGNTASSSVMEGCGYRRTVQDQFQWLGVNASSL</sequence>
<evidence type="ECO:0008006" key="3">
    <source>
        <dbReference type="Google" id="ProtNLM"/>
    </source>
</evidence>